<dbReference type="GO" id="GO:0055085">
    <property type="term" value="P:transmembrane transport"/>
    <property type="evidence" value="ECO:0007669"/>
    <property type="project" value="InterPro"/>
</dbReference>
<evidence type="ECO:0000313" key="4">
    <source>
        <dbReference type="EMBL" id="CCI82436.1"/>
    </source>
</evidence>
<dbReference type="CDD" id="cd01071">
    <property type="entry name" value="PBP2_PhnD_like"/>
    <property type="match status" value="1"/>
</dbReference>
<dbReference type="eggNOG" id="COG3221">
    <property type="taxonomic scope" value="Bacteria"/>
</dbReference>
<feature type="signal peptide" evidence="3">
    <location>
        <begin position="1"/>
        <end position="21"/>
    </location>
</feature>
<evidence type="ECO:0000256" key="3">
    <source>
        <dbReference type="SAM" id="SignalP"/>
    </source>
</evidence>
<dbReference type="OrthoDB" id="9776786at2"/>
<dbReference type="GeneID" id="82847643"/>
<evidence type="ECO:0000313" key="5">
    <source>
        <dbReference type="Proteomes" id="UP000009320"/>
    </source>
</evidence>
<evidence type="ECO:0000256" key="2">
    <source>
        <dbReference type="ARBA" id="ARBA00022729"/>
    </source>
</evidence>
<dbReference type="PANTHER" id="PTHR35841">
    <property type="entry name" value="PHOSPHONATES-BINDING PERIPLASMIC PROTEIN"/>
    <property type="match status" value="1"/>
</dbReference>
<comment type="caution">
    <text evidence="4">The sequence shown here is derived from an EMBL/GenBank/DDBJ whole genome shotgun (WGS) entry which is preliminary data.</text>
</comment>
<keyword evidence="5" id="KW-1185">Reference proteome</keyword>
<dbReference type="Gene3D" id="3.40.190.10">
    <property type="entry name" value="Periplasmic binding protein-like II"/>
    <property type="match status" value="2"/>
</dbReference>
<feature type="chain" id="PRO_5009961824" evidence="3">
    <location>
        <begin position="22"/>
        <end position="313"/>
    </location>
</feature>
<protein>
    <submittedName>
        <fullName evidence="4">Phosphate/phosphite/phosphonate ABC transporter, periplasmic binding protein</fullName>
    </submittedName>
</protein>
<dbReference type="NCBIfam" id="TIGR01098">
    <property type="entry name" value="3A0109s03R"/>
    <property type="match status" value="1"/>
</dbReference>
<organism evidence="4 5">
    <name type="scientific">Lactobacillus hominis DSM 23910 = CRBIP 24.179</name>
    <dbReference type="NCBI Taxonomy" id="1423758"/>
    <lineage>
        <taxon>Bacteria</taxon>
        <taxon>Bacillati</taxon>
        <taxon>Bacillota</taxon>
        <taxon>Bacilli</taxon>
        <taxon>Lactobacillales</taxon>
        <taxon>Lactobacillaceae</taxon>
        <taxon>Lactobacillus</taxon>
    </lineage>
</organism>
<dbReference type="SUPFAM" id="SSF53850">
    <property type="entry name" value="Periplasmic binding protein-like II"/>
    <property type="match status" value="1"/>
</dbReference>
<dbReference type="PATRIC" id="fig|1423758.3.peg.1836"/>
<dbReference type="STRING" id="1423758.FC41_GL001801"/>
<dbReference type="EMBL" id="CAKE01000022">
    <property type="protein sequence ID" value="CCI82436.1"/>
    <property type="molecule type" value="Genomic_DNA"/>
</dbReference>
<dbReference type="RefSeq" id="WP_008471518.1">
    <property type="nucleotide sequence ID" value="NZ_AYZP01000008.1"/>
</dbReference>
<gene>
    <name evidence="4" type="ORF">BN55_04890</name>
</gene>
<dbReference type="GO" id="GO:0043190">
    <property type="term" value="C:ATP-binding cassette (ABC) transporter complex"/>
    <property type="evidence" value="ECO:0007669"/>
    <property type="project" value="InterPro"/>
</dbReference>
<sequence length="313" mass="34390">MKIKKVLVSALLVLTAGLAAACSSGSKSSNSSSKSFTPKELNVQFVPSAQANKIEAKAKPLEGLLKKQLHMPVHVTVSTDYNGLVEGMASKKVDVGFLPPDAYVLAHKRKVADVLLQAERYGYDEPSGKVNNKLMHEYRAMVIVKKGSGIKSWKDLKGKSIGVMDPTSSSGYVFPIVELYQKGLNVLKDCKVTQIKGADQAVLSVYNGDVDAAFVFADARPIAAKDEPKVMKDVVPIYFTQWIPNDTISVRSDMSPAFRKKVAKAFKNIAKSKEGNKIIESVYNHYGYTDTTDSDFNTIRKYQKVLDKVSDKK</sequence>
<evidence type="ECO:0000256" key="1">
    <source>
        <dbReference type="ARBA" id="ARBA00007162"/>
    </source>
</evidence>
<dbReference type="Pfam" id="PF12974">
    <property type="entry name" value="Phosphonate-bd"/>
    <property type="match status" value="1"/>
</dbReference>
<accession>I7JV93</accession>
<dbReference type="PROSITE" id="PS51257">
    <property type="entry name" value="PROKAR_LIPOPROTEIN"/>
    <property type="match status" value="1"/>
</dbReference>
<comment type="similarity">
    <text evidence="1">Belongs to the phosphate/phosphite/phosphonate binding protein family.</text>
</comment>
<dbReference type="AlphaFoldDB" id="I7JV93"/>
<dbReference type="Proteomes" id="UP000009320">
    <property type="component" value="Unassembled WGS sequence"/>
</dbReference>
<reference evidence="4 5" key="1">
    <citation type="submission" date="2012-06" db="EMBL/GenBank/DDBJ databases">
        <title>Draft Genome Sequence of Lactobacillus hominis Strain CRBIP 24.179T, isolated from human intestine.</title>
        <authorList>
            <person name="Cousin S."/>
            <person name="Ma L."/>
            <person name="Bizet C."/>
            <person name="Loux V."/>
            <person name="Bouchier C."/>
            <person name="Clermont D."/>
            <person name="Creno S."/>
        </authorList>
    </citation>
    <scope>NUCLEOTIDE SEQUENCE [LARGE SCALE GENOMIC DNA]</scope>
    <source>
        <strain evidence="5">CRBIP 24.179T</strain>
    </source>
</reference>
<dbReference type="InterPro" id="IPR005770">
    <property type="entry name" value="PhnD"/>
</dbReference>
<dbReference type="PANTHER" id="PTHR35841:SF1">
    <property type="entry name" value="PHOSPHONATES-BINDING PERIPLASMIC PROTEIN"/>
    <property type="match status" value="1"/>
</dbReference>
<keyword evidence="2 3" id="KW-0732">Signal</keyword>
<name>I7JV93_9LACO</name>
<proteinExistence type="inferred from homology"/>